<dbReference type="Proteomes" id="UP001501265">
    <property type="component" value="Unassembled WGS sequence"/>
</dbReference>
<protein>
    <submittedName>
        <fullName evidence="1">Uncharacterized protein</fullName>
    </submittedName>
</protein>
<dbReference type="EMBL" id="BAABIG010000022">
    <property type="protein sequence ID" value="GAA4796706.1"/>
    <property type="molecule type" value="Genomic_DNA"/>
</dbReference>
<proteinExistence type="predicted"/>
<evidence type="ECO:0000313" key="2">
    <source>
        <dbReference type="Proteomes" id="UP001501265"/>
    </source>
</evidence>
<keyword evidence="2" id="KW-1185">Reference proteome</keyword>
<reference evidence="2" key="1">
    <citation type="journal article" date="2019" name="Int. J. Syst. Evol. Microbiol.">
        <title>The Global Catalogue of Microorganisms (GCM) 10K type strain sequencing project: providing services to taxonomists for standard genome sequencing and annotation.</title>
        <authorList>
            <consortium name="The Broad Institute Genomics Platform"/>
            <consortium name="The Broad Institute Genome Sequencing Center for Infectious Disease"/>
            <person name="Wu L."/>
            <person name="Ma J."/>
        </authorList>
    </citation>
    <scope>NUCLEOTIDE SEQUENCE [LARGE SCALE GENOMIC DNA]</scope>
    <source>
        <strain evidence="2">JCM 18081</strain>
    </source>
</reference>
<name>A0ABP9BKH2_9ACTN</name>
<organism evidence="1 2">
    <name type="scientific">Streptomyces ziwulingensis</name>
    <dbReference type="NCBI Taxonomy" id="1045501"/>
    <lineage>
        <taxon>Bacteria</taxon>
        <taxon>Bacillati</taxon>
        <taxon>Actinomycetota</taxon>
        <taxon>Actinomycetes</taxon>
        <taxon>Kitasatosporales</taxon>
        <taxon>Streptomycetaceae</taxon>
        <taxon>Streptomyces</taxon>
    </lineage>
</organism>
<evidence type="ECO:0000313" key="1">
    <source>
        <dbReference type="EMBL" id="GAA4796706.1"/>
    </source>
</evidence>
<gene>
    <name evidence="1" type="ORF">GCM10023220_24560</name>
</gene>
<comment type="caution">
    <text evidence="1">The sequence shown here is derived from an EMBL/GenBank/DDBJ whole genome shotgun (WGS) entry which is preliminary data.</text>
</comment>
<sequence>MTDPISLTVATLLAGGYLAEAGSGAWRTTTRIVAFLRNKFGRDQQALDALQRCEDDPSSASAQADVRTALDRYLDTDPGFRSELLSVLDSQGYSQKEVLNNQVTVTDQANVGKIVTIKDVQGDVSF</sequence>
<dbReference type="RefSeq" id="WP_345619435.1">
    <property type="nucleotide sequence ID" value="NZ_BAABIG010000022.1"/>
</dbReference>
<accession>A0ABP9BKH2</accession>